<dbReference type="AlphaFoldDB" id="A0A267GYP7"/>
<evidence type="ECO:0000313" key="1">
    <source>
        <dbReference type="EMBL" id="PAA59216.1"/>
    </source>
</evidence>
<keyword evidence="4" id="KW-1185">Reference proteome</keyword>
<accession>A0A267GYP7</accession>
<dbReference type="STRING" id="282301.A0A267GYP7"/>
<gene>
    <name evidence="2" type="ORF">BOX15_Mlig007122g2</name>
    <name evidence="1" type="ORF">BOX15_Mlig022868g3</name>
    <name evidence="3" type="ORF">BOX15_Mlig022868g6</name>
</gene>
<dbReference type="InterPro" id="IPR029058">
    <property type="entry name" value="AB_hydrolase_fold"/>
</dbReference>
<reference evidence="3 4" key="1">
    <citation type="submission" date="2017-06" db="EMBL/GenBank/DDBJ databases">
        <title>A platform for efficient transgenesis in Macrostomum lignano, a flatworm model organism for stem cell research.</title>
        <authorList>
            <person name="Berezikov E."/>
        </authorList>
    </citation>
    <scope>NUCLEOTIDE SEQUENCE [LARGE SCALE GENOMIC DNA]</scope>
    <source>
        <strain evidence="3">DV1</strain>
        <tissue evidence="3">Whole organism</tissue>
    </source>
</reference>
<comment type="caution">
    <text evidence="3">The sequence shown here is derived from an EMBL/GenBank/DDBJ whole genome shotgun (WGS) entry which is preliminary data.</text>
</comment>
<evidence type="ECO:0000313" key="4">
    <source>
        <dbReference type="Proteomes" id="UP000215902"/>
    </source>
</evidence>
<feature type="non-terminal residue" evidence="3">
    <location>
        <position position="1"/>
    </location>
</feature>
<dbReference type="Gene3D" id="3.40.50.1820">
    <property type="entry name" value="alpha/beta hydrolase"/>
    <property type="match status" value="1"/>
</dbReference>
<evidence type="ECO:0000313" key="2">
    <source>
        <dbReference type="EMBL" id="PAA60370.1"/>
    </source>
</evidence>
<sequence length="493" mass="55707">TIRTPPLPATGDWEMAGKRMDKIYRQVIKMTRLPKIFSNGLGSPQLLERLVNNFPYFRDPDFVRKSLLDKYGRHHPIQINRKYVSDDKKLNVLEGSFQSPFDEMMPGCMPVETRTAHFTMWLPRTAASRDPACQPPVVLHLAGTGDYSVTLQQLHAQRLAYLGVGSLLLVNPFYKPRRPASQKYSSLPHLSDLFLMGGSLILECWLLLRWLEDRGYSPLALHGVSLGGFMASLAASVYNRPLPLVPCLSWTSSSPCYVRGSLSDSLDWEVIRQQLAGDAAFRERIWPLIRDSGCPPRYRVPATFADPLQAAAKGDNGVDPNPAWLTDSIRSLGSLERLRSVYTSISDYGVGLFASGQRSRDDQTPTQDDIQMMNAMENKHRQQRHQPDTAEEKDVREFVTCLLDYFTHMGNFEPPVGPIYSLQALGDGYIPRDGVFPLTELWPDMHCRVVNGGHVNTIFMNLYFPTKPHDLRNIVLESMGLFDSALNKPRLRL</sequence>
<evidence type="ECO:0008006" key="5">
    <source>
        <dbReference type="Google" id="ProtNLM"/>
    </source>
</evidence>
<dbReference type="PANTHER" id="PTHR13617:SF14">
    <property type="entry name" value="PROTEIN ABHD18"/>
    <property type="match status" value="1"/>
</dbReference>
<dbReference type="EMBL" id="NIVC01002286">
    <property type="protein sequence ID" value="PAA59216.1"/>
    <property type="molecule type" value="Genomic_DNA"/>
</dbReference>
<protein>
    <recommendedName>
        <fullName evidence="5">Abhydrolase domain containing 18</fullName>
    </recommendedName>
</protein>
<proteinExistence type="predicted"/>
<evidence type="ECO:0000313" key="3">
    <source>
        <dbReference type="EMBL" id="PAA91148.1"/>
    </source>
</evidence>
<dbReference type="InterPro" id="IPR019149">
    <property type="entry name" value="ABHD18"/>
</dbReference>
<name>A0A267GYP7_9PLAT</name>
<dbReference type="Proteomes" id="UP000215902">
    <property type="component" value="Unassembled WGS sequence"/>
</dbReference>
<dbReference type="EMBL" id="NIVC01000094">
    <property type="protein sequence ID" value="PAA91148.1"/>
    <property type="molecule type" value="Genomic_DNA"/>
</dbReference>
<dbReference type="SUPFAM" id="SSF53474">
    <property type="entry name" value="alpha/beta-Hydrolases"/>
    <property type="match status" value="1"/>
</dbReference>
<dbReference type="EMBL" id="NIVC01002159">
    <property type="protein sequence ID" value="PAA60370.1"/>
    <property type="molecule type" value="Genomic_DNA"/>
</dbReference>
<organism evidence="3 4">
    <name type="scientific">Macrostomum lignano</name>
    <dbReference type="NCBI Taxonomy" id="282301"/>
    <lineage>
        <taxon>Eukaryota</taxon>
        <taxon>Metazoa</taxon>
        <taxon>Spiralia</taxon>
        <taxon>Lophotrochozoa</taxon>
        <taxon>Platyhelminthes</taxon>
        <taxon>Rhabditophora</taxon>
        <taxon>Macrostomorpha</taxon>
        <taxon>Macrostomida</taxon>
        <taxon>Macrostomidae</taxon>
        <taxon>Macrostomum</taxon>
    </lineage>
</organism>
<dbReference type="Pfam" id="PF09752">
    <property type="entry name" value="ABHD18"/>
    <property type="match status" value="1"/>
</dbReference>
<dbReference type="OrthoDB" id="9987145at2759"/>
<dbReference type="PANTHER" id="PTHR13617">
    <property type="entry name" value="PROTEIN ABHD18"/>
    <property type="match status" value="1"/>
</dbReference>